<dbReference type="EMBL" id="MN099286">
    <property type="protein sequence ID" value="QKV50279.1"/>
    <property type="molecule type" value="Genomic_DNA"/>
</dbReference>
<accession>A0A7U3W5Z1</accession>
<dbReference type="Pfam" id="PF06061">
    <property type="entry name" value="Baculo_ME53"/>
    <property type="match status" value="1"/>
</dbReference>
<organism evidence="1">
    <name type="scientific">Plutella xylostella granulovirus</name>
    <dbReference type="NCBI Taxonomy" id="98383"/>
    <lineage>
        <taxon>Viruses</taxon>
        <taxon>Viruses incertae sedis</taxon>
        <taxon>Naldaviricetes</taxon>
        <taxon>Lefavirales</taxon>
        <taxon>Baculoviridae</taxon>
        <taxon>Betabaculovirus</taxon>
        <taxon>Betabaculovirus pluxylostellae</taxon>
    </lineage>
</organism>
<proteinExistence type="predicted"/>
<sequence>MCDRRVMFMSRETREVLNFTIDLATNMIKGSVTVLNCNFTCFKCFRHFNSIVEKTGIRYIFIVIKDWLKVEEDYVKFCCLECKTGLKLMDLVEIYPTVTLINVKKLMYNNVFKKFVFNFNDLGKKKYKRYSVNGDLGEALKDIVRDKDDDSEIENITLVDSNGVVAHDRLMDMRVDFSKDDKIYYNFDTFVSLNKRLISMVNAEIQKGKKDYVLEVNYRLFEEYQPFLVCFNKQNLFECKACKGKLHDNVPVLFCNKCGVTDPNYWSRSKKHMTPFWRGSYNYKKSYWKTVDKKHNVNLMLYNENVLL</sequence>
<protein>
    <submittedName>
        <fullName evidence="1">ORF118 protein</fullName>
    </submittedName>
</protein>
<name>A0A7U3W5Z1_9BBAC</name>
<evidence type="ECO:0000313" key="1">
    <source>
        <dbReference type="EMBL" id="QKV50279.1"/>
    </source>
</evidence>
<dbReference type="GO" id="GO:0008270">
    <property type="term" value="F:zinc ion binding"/>
    <property type="evidence" value="ECO:0007669"/>
    <property type="project" value="InterPro"/>
</dbReference>
<reference evidence="1" key="1">
    <citation type="submission" date="2019-06" db="EMBL/GenBank/DDBJ databases">
        <title>Plutella xylostella granulovirus.</title>
        <authorList>
            <person name="Li L."/>
            <person name="Zhang M."/>
        </authorList>
    </citation>
    <scope>NUCLEOTIDE SEQUENCE</scope>
    <source>
        <strain evidence="1">PlxyGV_NW</strain>
    </source>
</reference>
<dbReference type="GO" id="GO:0003677">
    <property type="term" value="F:DNA binding"/>
    <property type="evidence" value="ECO:0007669"/>
    <property type="project" value="InterPro"/>
</dbReference>
<dbReference type="InterPro" id="IPR010336">
    <property type="entry name" value="Baculo_ME53"/>
</dbReference>